<accession>A0A2N9YFX1</accession>
<dbReference type="InterPro" id="IPR004408">
    <property type="entry name" value="Biotin_CoA_COase_ligase"/>
</dbReference>
<dbReference type="Gene3D" id="2.30.30.100">
    <property type="match status" value="1"/>
</dbReference>
<dbReference type="AlphaFoldDB" id="A0A2N9YFX1"/>
<dbReference type="EC" id="6.3.4.15" evidence="5"/>
<feature type="domain" description="BPL/LPL catalytic" evidence="7">
    <location>
        <begin position="72"/>
        <end position="253"/>
    </location>
</feature>
<evidence type="ECO:0000256" key="3">
    <source>
        <dbReference type="ARBA" id="ARBA00022840"/>
    </source>
</evidence>
<dbReference type="SUPFAM" id="SSF50037">
    <property type="entry name" value="C-terminal domain of transcriptional repressors"/>
    <property type="match status" value="1"/>
</dbReference>
<name>A0A2N9YFX1_9GAMM</name>
<dbReference type="CDD" id="cd16442">
    <property type="entry name" value="BPL"/>
    <property type="match status" value="1"/>
</dbReference>
<dbReference type="InterPro" id="IPR003142">
    <property type="entry name" value="BPL_C"/>
</dbReference>
<evidence type="ECO:0000313" key="8">
    <source>
        <dbReference type="EMBL" id="AUI69390.1"/>
    </source>
</evidence>
<evidence type="ECO:0000256" key="4">
    <source>
        <dbReference type="ARBA" id="ARBA00023267"/>
    </source>
</evidence>
<keyword evidence="2" id="KW-0547">Nucleotide-binding</keyword>
<dbReference type="PROSITE" id="PS51733">
    <property type="entry name" value="BPL_LPL_CATALYTIC"/>
    <property type="match status" value="1"/>
</dbReference>
<dbReference type="GO" id="GO:0005737">
    <property type="term" value="C:cytoplasm"/>
    <property type="evidence" value="ECO:0007669"/>
    <property type="project" value="TreeGrafter"/>
</dbReference>
<keyword evidence="9" id="KW-1185">Reference proteome</keyword>
<gene>
    <name evidence="8" type="ORF">BLE401_12285</name>
</gene>
<evidence type="ECO:0000313" key="9">
    <source>
        <dbReference type="Proteomes" id="UP000234271"/>
    </source>
</evidence>
<evidence type="ECO:0000256" key="5">
    <source>
        <dbReference type="ARBA" id="ARBA00024227"/>
    </source>
</evidence>
<proteinExistence type="predicted"/>
<dbReference type="OrthoDB" id="9807064at2"/>
<evidence type="ECO:0000256" key="2">
    <source>
        <dbReference type="ARBA" id="ARBA00022741"/>
    </source>
</evidence>
<dbReference type="InterPro" id="IPR045864">
    <property type="entry name" value="aa-tRNA-synth_II/BPL/LPL"/>
</dbReference>
<comment type="catalytic activity">
    <reaction evidence="6">
        <text>biotin + L-lysyl-[protein] + ATP = N(6)-biotinyl-L-lysyl-[protein] + AMP + diphosphate + H(+)</text>
        <dbReference type="Rhea" id="RHEA:11756"/>
        <dbReference type="Rhea" id="RHEA-COMP:9752"/>
        <dbReference type="Rhea" id="RHEA-COMP:10505"/>
        <dbReference type="ChEBI" id="CHEBI:15378"/>
        <dbReference type="ChEBI" id="CHEBI:29969"/>
        <dbReference type="ChEBI" id="CHEBI:30616"/>
        <dbReference type="ChEBI" id="CHEBI:33019"/>
        <dbReference type="ChEBI" id="CHEBI:57586"/>
        <dbReference type="ChEBI" id="CHEBI:83144"/>
        <dbReference type="ChEBI" id="CHEBI:456215"/>
        <dbReference type="EC" id="6.3.4.15"/>
    </reaction>
</comment>
<dbReference type="PANTHER" id="PTHR12835:SF5">
    <property type="entry name" value="BIOTIN--PROTEIN LIGASE"/>
    <property type="match status" value="1"/>
</dbReference>
<organism evidence="8 9">
    <name type="scientific">Beggiatoa leptomitoformis</name>
    <dbReference type="NCBI Taxonomy" id="288004"/>
    <lineage>
        <taxon>Bacteria</taxon>
        <taxon>Pseudomonadati</taxon>
        <taxon>Pseudomonadota</taxon>
        <taxon>Gammaproteobacteria</taxon>
        <taxon>Thiotrichales</taxon>
        <taxon>Thiotrichaceae</taxon>
        <taxon>Beggiatoa</taxon>
    </lineage>
</organism>
<dbReference type="InterPro" id="IPR004143">
    <property type="entry name" value="BPL_LPL_catalytic"/>
</dbReference>
<dbReference type="InterPro" id="IPR008988">
    <property type="entry name" value="Transcriptional_repressor_C"/>
</dbReference>
<keyword evidence="4" id="KW-0092">Biotin</keyword>
<protein>
    <recommendedName>
        <fullName evidence="5">biotin--[biotin carboxyl-carrier protein] ligase</fullName>
        <ecNumber evidence="5">6.3.4.15</ecNumber>
    </recommendedName>
</protein>
<dbReference type="Gene3D" id="3.30.930.10">
    <property type="entry name" value="Bira Bifunctional Protein, Domain 2"/>
    <property type="match status" value="1"/>
</dbReference>
<dbReference type="NCBIfam" id="TIGR00121">
    <property type="entry name" value="birA_ligase"/>
    <property type="match status" value="1"/>
</dbReference>
<keyword evidence="1 8" id="KW-0436">Ligase</keyword>
<evidence type="ECO:0000259" key="7">
    <source>
        <dbReference type="PROSITE" id="PS51733"/>
    </source>
</evidence>
<dbReference type="RefSeq" id="WP_062153146.1">
    <property type="nucleotide sequence ID" value="NZ_CP012373.2"/>
</dbReference>
<reference evidence="9" key="1">
    <citation type="submission" date="2016-12" db="EMBL/GenBank/DDBJ databases">
        <title>Complete Genome Sequence of Beggiatoa leptomitiformis D-401.</title>
        <authorList>
            <person name="Fomenkov A."/>
            <person name="Vincze T."/>
            <person name="Grabovich M."/>
            <person name="Anton B.P."/>
            <person name="Dubinina G."/>
            <person name="Orlova M."/>
            <person name="Belousova E."/>
            <person name="Roberts R.J."/>
        </authorList>
    </citation>
    <scope>NUCLEOTIDE SEQUENCE [LARGE SCALE GENOMIC DNA]</scope>
    <source>
        <strain evidence="9">D-401</strain>
    </source>
</reference>
<dbReference type="Pfam" id="PF03099">
    <property type="entry name" value="BPL_LplA_LipB"/>
    <property type="match status" value="1"/>
</dbReference>
<sequence length="317" mass="34892">MLNSLLQQLADGKIHSLQQLALFLQKTPSQVQEMLNALQTYGLPLQQSADDYQWLVPTVLLERAQLWTALSPMIRQHIQLLQVFAVIDSTSRHLHAQTGDPHKIAICLADYQTDGYGRQGKSWISPFGSGICLSFKQRYPSVSHLIGLNLAVAVVIVRALQQQGATGLRIKWPNDILWGGRKLAGILLESRPLPTGHCEMVLGIGLNVCLPSSLPIIDQSPVDLQTIMGHAVDRQHLAITLIETITPLLLGYAQTGLSPLLADWQTFDLLAGQQVTLTTPQTQIQGLACGIDAQGALLLEINHQRQRYVYGDVSVRL</sequence>
<dbReference type="EMBL" id="CP018889">
    <property type="protein sequence ID" value="AUI69390.1"/>
    <property type="molecule type" value="Genomic_DNA"/>
</dbReference>
<dbReference type="GO" id="GO:0004077">
    <property type="term" value="F:biotin--[biotin carboxyl-carrier protein] ligase activity"/>
    <property type="evidence" value="ECO:0007669"/>
    <property type="project" value="UniProtKB-EC"/>
</dbReference>
<keyword evidence="3" id="KW-0067">ATP-binding</keyword>
<evidence type="ECO:0000256" key="1">
    <source>
        <dbReference type="ARBA" id="ARBA00022598"/>
    </source>
</evidence>
<dbReference type="GO" id="GO:0005524">
    <property type="term" value="F:ATP binding"/>
    <property type="evidence" value="ECO:0007669"/>
    <property type="project" value="UniProtKB-KW"/>
</dbReference>
<dbReference type="SUPFAM" id="SSF55681">
    <property type="entry name" value="Class II aaRS and biotin synthetases"/>
    <property type="match status" value="1"/>
</dbReference>
<dbReference type="Proteomes" id="UP000234271">
    <property type="component" value="Chromosome"/>
</dbReference>
<dbReference type="Pfam" id="PF02237">
    <property type="entry name" value="BPL_C"/>
    <property type="match status" value="1"/>
</dbReference>
<dbReference type="PANTHER" id="PTHR12835">
    <property type="entry name" value="BIOTIN PROTEIN LIGASE"/>
    <property type="match status" value="1"/>
</dbReference>
<evidence type="ECO:0000256" key="6">
    <source>
        <dbReference type="ARBA" id="ARBA00047846"/>
    </source>
</evidence>